<dbReference type="InterPro" id="IPR020084">
    <property type="entry name" value="NUDIX_hydrolase_CS"/>
</dbReference>
<dbReference type="PROSITE" id="PS51462">
    <property type="entry name" value="NUDIX"/>
    <property type="match status" value="1"/>
</dbReference>
<accession>A0ABV7LRX5</accession>
<protein>
    <submittedName>
        <fullName evidence="5">NUDIX hydrolase</fullName>
    </submittedName>
</protein>
<dbReference type="CDD" id="cd04673">
    <property type="entry name" value="NUDIX_ADPRase"/>
    <property type="match status" value="1"/>
</dbReference>
<dbReference type="EMBL" id="JBHRUG010000031">
    <property type="protein sequence ID" value="MFC3285257.1"/>
    <property type="molecule type" value="Genomic_DNA"/>
</dbReference>
<proteinExistence type="inferred from homology"/>
<dbReference type="SUPFAM" id="SSF55811">
    <property type="entry name" value="Nudix"/>
    <property type="match status" value="1"/>
</dbReference>
<organism evidence="5 6">
    <name type="scientific">Litchfieldella rifensis</name>
    <dbReference type="NCBI Taxonomy" id="762643"/>
    <lineage>
        <taxon>Bacteria</taxon>
        <taxon>Pseudomonadati</taxon>
        <taxon>Pseudomonadota</taxon>
        <taxon>Gammaproteobacteria</taxon>
        <taxon>Oceanospirillales</taxon>
        <taxon>Halomonadaceae</taxon>
        <taxon>Litchfieldella</taxon>
    </lineage>
</organism>
<gene>
    <name evidence="5" type="ORF">ACFOEV_16795</name>
</gene>
<dbReference type="InterPro" id="IPR015797">
    <property type="entry name" value="NUDIX_hydrolase-like_dom_sf"/>
</dbReference>
<evidence type="ECO:0000256" key="3">
    <source>
        <dbReference type="RuleBase" id="RU003476"/>
    </source>
</evidence>
<evidence type="ECO:0000313" key="5">
    <source>
        <dbReference type="EMBL" id="MFC3285257.1"/>
    </source>
</evidence>
<comment type="cofactor">
    <cofactor evidence="1">
        <name>Mg(2+)</name>
        <dbReference type="ChEBI" id="CHEBI:18420"/>
    </cofactor>
</comment>
<dbReference type="PROSITE" id="PS00893">
    <property type="entry name" value="NUDIX_BOX"/>
    <property type="match status" value="1"/>
</dbReference>
<evidence type="ECO:0000256" key="1">
    <source>
        <dbReference type="ARBA" id="ARBA00001946"/>
    </source>
</evidence>
<evidence type="ECO:0000259" key="4">
    <source>
        <dbReference type="PROSITE" id="PS51462"/>
    </source>
</evidence>
<dbReference type="GO" id="GO:0016787">
    <property type="term" value="F:hydrolase activity"/>
    <property type="evidence" value="ECO:0007669"/>
    <property type="project" value="UniProtKB-KW"/>
</dbReference>
<dbReference type="Proteomes" id="UP001595579">
    <property type="component" value="Unassembled WGS sequence"/>
</dbReference>
<feature type="domain" description="Nudix hydrolase" evidence="4">
    <location>
        <begin position="9"/>
        <end position="141"/>
    </location>
</feature>
<dbReference type="PANTHER" id="PTHR43736:SF1">
    <property type="entry name" value="DIHYDRONEOPTERIN TRIPHOSPHATE DIPHOSPHATASE"/>
    <property type="match status" value="1"/>
</dbReference>
<dbReference type="Gene3D" id="3.90.79.10">
    <property type="entry name" value="Nucleoside Triphosphate Pyrophosphohydrolase"/>
    <property type="match status" value="1"/>
</dbReference>
<dbReference type="InterPro" id="IPR000086">
    <property type="entry name" value="NUDIX_hydrolase_dom"/>
</dbReference>
<keyword evidence="2 3" id="KW-0378">Hydrolase</keyword>
<evidence type="ECO:0000313" key="6">
    <source>
        <dbReference type="Proteomes" id="UP001595579"/>
    </source>
</evidence>
<keyword evidence="6" id="KW-1185">Reference proteome</keyword>
<sequence>MITSSRGGSPVPAVLAVVVHDRKVLLVRRANPPDAGCWGFPGGHIEWGERLFAAAERELHEETGVEACADEVLTALDVLAGGADECVAHHYVLVAVRCIWRSGSGRPADDARAVDWFTLEQVAALGDTASVDVLALAETALSRHLEKA</sequence>
<reference evidence="6" key="1">
    <citation type="journal article" date="2019" name="Int. J. Syst. Evol. Microbiol.">
        <title>The Global Catalogue of Microorganisms (GCM) 10K type strain sequencing project: providing services to taxonomists for standard genome sequencing and annotation.</title>
        <authorList>
            <consortium name="The Broad Institute Genomics Platform"/>
            <consortium name="The Broad Institute Genome Sequencing Center for Infectious Disease"/>
            <person name="Wu L."/>
            <person name="Ma J."/>
        </authorList>
    </citation>
    <scope>NUCLEOTIDE SEQUENCE [LARGE SCALE GENOMIC DNA]</scope>
    <source>
        <strain evidence="6">CECT 7698</strain>
    </source>
</reference>
<comment type="similarity">
    <text evidence="3">Belongs to the Nudix hydrolase family.</text>
</comment>
<dbReference type="PRINTS" id="PR00502">
    <property type="entry name" value="NUDIXFAMILY"/>
</dbReference>
<dbReference type="PANTHER" id="PTHR43736">
    <property type="entry name" value="ADP-RIBOSE PYROPHOSPHATASE"/>
    <property type="match status" value="1"/>
</dbReference>
<dbReference type="Pfam" id="PF00293">
    <property type="entry name" value="NUDIX"/>
    <property type="match status" value="1"/>
</dbReference>
<comment type="caution">
    <text evidence="5">The sequence shown here is derived from an EMBL/GenBank/DDBJ whole genome shotgun (WGS) entry which is preliminary data.</text>
</comment>
<dbReference type="InterPro" id="IPR020476">
    <property type="entry name" value="Nudix_hydrolase"/>
</dbReference>
<evidence type="ECO:0000256" key="2">
    <source>
        <dbReference type="ARBA" id="ARBA00022801"/>
    </source>
</evidence>
<dbReference type="RefSeq" id="WP_386776016.1">
    <property type="nucleotide sequence ID" value="NZ_JBHRUG010000031.1"/>
</dbReference>
<name>A0ABV7LRX5_9GAMM</name>